<feature type="compositionally biased region" description="Basic and acidic residues" evidence="2">
    <location>
        <begin position="473"/>
        <end position="488"/>
    </location>
</feature>
<keyword evidence="4" id="KW-1185">Reference proteome</keyword>
<feature type="region of interest" description="Disordered" evidence="2">
    <location>
        <begin position="469"/>
        <end position="488"/>
    </location>
</feature>
<name>S8E289_FOMSC</name>
<dbReference type="AlphaFoldDB" id="S8E289"/>
<feature type="compositionally biased region" description="Basic residues" evidence="2">
    <location>
        <begin position="1"/>
        <end position="11"/>
    </location>
</feature>
<feature type="compositionally biased region" description="Low complexity" evidence="2">
    <location>
        <begin position="120"/>
        <end position="136"/>
    </location>
</feature>
<feature type="compositionally biased region" description="Low complexity" evidence="2">
    <location>
        <begin position="30"/>
        <end position="57"/>
    </location>
</feature>
<dbReference type="OrthoDB" id="2802972at2759"/>
<evidence type="ECO:0000256" key="2">
    <source>
        <dbReference type="SAM" id="MobiDB-lite"/>
    </source>
</evidence>
<feature type="compositionally biased region" description="Low complexity" evidence="2">
    <location>
        <begin position="393"/>
        <end position="424"/>
    </location>
</feature>
<dbReference type="Proteomes" id="UP000015241">
    <property type="component" value="Unassembled WGS sequence"/>
</dbReference>
<feature type="region of interest" description="Disordered" evidence="2">
    <location>
        <begin position="391"/>
        <end position="424"/>
    </location>
</feature>
<evidence type="ECO:0000256" key="1">
    <source>
        <dbReference type="SAM" id="Coils"/>
    </source>
</evidence>
<feature type="coiled-coil region" evidence="1">
    <location>
        <begin position="797"/>
        <end position="835"/>
    </location>
</feature>
<feature type="region of interest" description="Disordered" evidence="2">
    <location>
        <begin position="1"/>
        <end position="151"/>
    </location>
</feature>
<proteinExistence type="predicted"/>
<reference evidence="3 4" key="1">
    <citation type="journal article" date="2012" name="Science">
        <title>The Paleozoic origin of enzymatic lignin decomposition reconstructed from 31 fungal genomes.</title>
        <authorList>
            <person name="Floudas D."/>
            <person name="Binder M."/>
            <person name="Riley R."/>
            <person name="Barry K."/>
            <person name="Blanchette R.A."/>
            <person name="Henrissat B."/>
            <person name="Martinez A.T."/>
            <person name="Otillar R."/>
            <person name="Spatafora J.W."/>
            <person name="Yadav J.S."/>
            <person name="Aerts A."/>
            <person name="Benoit I."/>
            <person name="Boyd A."/>
            <person name="Carlson A."/>
            <person name="Copeland A."/>
            <person name="Coutinho P.M."/>
            <person name="de Vries R.P."/>
            <person name="Ferreira P."/>
            <person name="Findley K."/>
            <person name="Foster B."/>
            <person name="Gaskell J."/>
            <person name="Glotzer D."/>
            <person name="Gorecki P."/>
            <person name="Heitman J."/>
            <person name="Hesse C."/>
            <person name="Hori C."/>
            <person name="Igarashi K."/>
            <person name="Jurgens J.A."/>
            <person name="Kallen N."/>
            <person name="Kersten P."/>
            <person name="Kohler A."/>
            <person name="Kuees U."/>
            <person name="Kumar T.K.A."/>
            <person name="Kuo A."/>
            <person name="LaButti K."/>
            <person name="Larrondo L.F."/>
            <person name="Lindquist E."/>
            <person name="Ling A."/>
            <person name="Lombard V."/>
            <person name="Lucas S."/>
            <person name="Lundell T."/>
            <person name="Martin R."/>
            <person name="McLaughlin D.J."/>
            <person name="Morgenstern I."/>
            <person name="Morin E."/>
            <person name="Murat C."/>
            <person name="Nagy L.G."/>
            <person name="Nolan M."/>
            <person name="Ohm R.A."/>
            <person name="Patyshakuliyeva A."/>
            <person name="Rokas A."/>
            <person name="Ruiz-Duenas F.J."/>
            <person name="Sabat G."/>
            <person name="Salamov A."/>
            <person name="Samejima M."/>
            <person name="Schmutz J."/>
            <person name="Slot J.C."/>
            <person name="St John F."/>
            <person name="Stenlid J."/>
            <person name="Sun H."/>
            <person name="Sun S."/>
            <person name="Syed K."/>
            <person name="Tsang A."/>
            <person name="Wiebenga A."/>
            <person name="Young D."/>
            <person name="Pisabarro A."/>
            <person name="Eastwood D.C."/>
            <person name="Martin F."/>
            <person name="Cullen D."/>
            <person name="Grigoriev I.V."/>
            <person name="Hibbett D.S."/>
        </authorList>
    </citation>
    <scope>NUCLEOTIDE SEQUENCE</scope>
    <source>
        <strain evidence="4">FP-58527</strain>
    </source>
</reference>
<dbReference type="EMBL" id="KE504175">
    <property type="protein sequence ID" value="EPS97543.1"/>
    <property type="molecule type" value="Genomic_DNA"/>
</dbReference>
<keyword evidence="1" id="KW-0175">Coiled coil</keyword>
<evidence type="ECO:0000313" key="3">
    <source>
        <dbReference type="EMBL" id="EPS97543.1"/>
    </source>
</evidence>
<sequence length="843" mass="91691">MFARQPTRKGTSRPSALSRFASGSFKSQPSEASESSTAVSSSPASSVASLALSEEPAPINGRVTPSKAATLPPKKQLTRQDSLRSLRPSALKRFSTSAVSLVKGQDKDKAQANGAETPASGPLVSSSPTSSVSSLPLGPPEPALSKADEELRTKLDAAEGALANESQKATRLEEQVKVLETTNAGHEAKEAAQQQMLDTLQAQLSVMQAELAQLRDELVARDNRLEALRMEAAAQKAVQEEVRRSLEGRLEDAHAKLEAAQAELGTRDEALRAATSSAEEMVYERDALLKKVGGLEADVKTAKDDAKKEKDEAARLKEELKKAQSGGVVSPALRSPYPESIEYPPYDQLPIHSTMLANRTGSLSSRKQTFRPSPLTRFSTSVVSLLKSQPAEASATSVTPTPTLPVASLTSSPTSSVLSLPLSSDFGDDAATKAMEELRKKLDASEAALAAKSRTAAGLEERVQSLVAENEEEARRRGQQDETRRQAEERLAEVERRLAEALAEITTKDLELETARSEVIDETRVAQQETNDELASAEKHILSKTEEIKSLSEELSKRSTAMAEVEAELAQERTMCASLHSEVQATKDELENIKGAKAQSEDENAELRATIAQLRGEAVSRSMELETADLKVRTTVDLLPIELSDSGQLEETGRVLLETSRRLKTERERCEEVEAELVQAKQRNAQLDDTCTKLTSELKAGGLELEELHQRTVVQDQEVALLHSQAEAYTANAETLAGQLAETARARDDALSELSAMHFQFSEVSTARQRAAETAMHELTEVRWQAMKTESALVQRSRDLEEALRCAQDDAAQEIKKLRGEMRRLREEMRKADVAAGGSCAIQ</sequence>
<dbReference type="InParanoid" id="S8E289"/>
<evidence type="ECO:0000313" key="4">
    <source>
        <dbReference type="Proteomes" id="UP000015241"/>
    </source>
</evidence>
<organism evidence="3 4">
    <name type="scientific">Fomitopsis schrenkii</name>
    <name type="common">Brown rot fungus</name>
    <dbReference type="NCBI Taxonomy" id="2126942"/>
    <lineage>
        <taxon>Eukaryota</taxon>
        <taxon>Fungi</taxon>
        <taxon>Dikarya</taxon>
        <taxon>Basidiomycota</taxon>
        <taxon>Agaricomycotina</taxon>
        <taxon>Agaricomycetes</taxon>
        <taxon>Polyporales</taxon>
        <taxon>Fomitopsis</taxon>
    </lineage>
</organism>
<feature type="coiled-coil region" evidence="1">
    <location>
        <begin position="656"/>
        <end position="697"/>
    </location>
</feature>
<dbReference type="HOGENOM" id="CLU_337717_0_0_1"/>
<feature type="coiled-coil region" evidence="1">
    <location>
        <begin position="292"/>
        <end position="326"/>
    </location>
</feature>
<accession>S8E289</accession>
<gene>
    <name evidence="3" type="ORF">FOMPIDRAFT_1042857</name>
</gene>
<dbReference type="STRING" id="743788.S8E289"/>
<protein>
    <submittedName>
        <fullName evidence="3">Uncharacterized protein</fullName>
    </submittedName>
</protein>